<keyword evidence="2 5" id="KW-0479">Metal-binding</keyword>
<feature type="domain" description="Fe2OG dioxygenase" evidence="6">
    <location>
        <begin position="195"/>
        <end position="276"/>
    </location>
</feature>
<keyword evidence="5" id="KW-0560">Oxidoreductase</keyword>
<evidence type="ECO:0000256" key="5">
    <source>
        <dbReference type="RuleBase" id="RU003682"/>
    </source>
</evidence>
<dbReference type="GO" id="GO:0031418">
    <property type="term" value="F:L-ascorbic acid binding"/>
    <property type="evidence" value="ECO:0007669"/>
    <property type="project" value="UniProtKB-KW"/>
</dbReference>
<dbReference type="InterPro" id="IPR027443">
    <property type="entry name" value="IPNS-like_sf"/>
</dbReference>
<evidence type="ECO:0000256" key="3">
    <source>
        <dbReference type="ARBA" id="ARBA00022896"/>
    </source>
</evidence>
<dbReference type="PANTHER" id="PTHR47991">
    <property type="entry name" value="OXOGLUTARATE/IRON-DEPENDENT DIOXYGENASE"/>
    <property type="match status" value="1"/>
</dbReference>
<keyword evidence="8" id="KW-1185">Reference proteome</keyword>
<name>A0A8T2ZLB8_POPDE</name>
<evidence type="ECO:0000256" key="4">
    <source>
        <dbReference type="ARBA" id="ARBA00023004"/>
    </source>
</evidence>
<evidence type="ECO:0000313" key="7">
    <source>
        <dbReference type="EMBL" id="KAH8518155.1"/>
    </source>
</evidence>
<keyword evidence="3" id="KW-0847">Vitamin C</keyword>
<dbReference type="InterPro" id="IPR050295">
    <property type="entry name" value="Plant_2OG-oxidoreductases"/>
</dbReference>
<comment type="caution">
    <text evidence="7">The sequence shown here is derived from an EMBL/GenBank/DDBJ whole genome shotgun (WGS) entry which is preliminary data.</text>
</comment>
<dbReference type="Pfam" id="PF03171">
    <property type="entry name" value="2OG-FeII_Oxy"/>
    <property type="match status" value="1"/>
</dbReference>
<dbReference type="InterPro" id="IPR026992">
    <property type="entry name" value="DIOX_N"/>
</dbReference>
<dbReference type="InterPro" id="IPR005123">
    <property type="entry name" value="Oxoglu/Fe-dep_dioxygenase_dom"/>
</dbReference>
<dbReference type="Pfam" id="PF14226">
    <property type="entry name" value="DIOX_N"/>
    <property type="match status" value="1"/>
</dbReference>
<dbReference type="Proteomes" id="UP000807159">
    <property type="component" value="Chromosome 1"/>
</dbReference>
<dbReference type="PROSITE" id="PS51471">
    <property type="entry name" value="FE2OG_OXY"/>
    <property type="match status" value="1"/>
</dbReference>
<evidence type="ECO:0000256" key="2">
    <source>
        <dbReference type="ARBA" id="ARBA00022723"/>
    </source>
</evidence>
<dbReference type="InterPro" id="IPR044861">
    <property type="entry name" value="IPNS-like_FE2OG_OXY"/>
</dbReference>
<sequence length="276" mass="31300">MPAAVLHVAEGVALPETKQLPPTYENPISTLPTVPEAELCDGSIPIIDLEALHGPRRSHIVKQLGHACQHKGFFAVKNHGIPKTAVNNIFDTTREFFHLPEEERMKFYTPDPNSDIRLMTAYKDEVENVFVARESLKFHCHPVEDYVNKWPTNPPSFRKKAAEYLTNVRRVEMTLLDAISESLGLERDYIEKRLGGHYVSLNYYRACEQSELELTYGVRGHTDPTIITMLLQDDVPGLQVLSEGKWMDVNPIPDTVVVHVGDLLQVIYILSIHVFC</sequence>
<dbReference type="AlphaFoldDB" id="A0A8T2ZLB8"/>
<proteinExistence type="inferred from homology"/>
<evidence type="ECO:0000259" key="6">
    <source>
        <dbReference type="PROSITE" id="PS51471"/>
    </source>
</evidence>
<comment type="similarity">
    <text evidence="1 5">Belongs to the iron/ascorbate-dependent oxidoreductase family.</text>
</comment>
<organism evidence="7 8">
    <name type="scientific">Populus deltoides</name>
    <name type="common">Eastern poplar</name>
    <name type="synonym">Eastern cottonwood</name>
    <dbReference type="NCBI Taxonomy" id="3696"/>
    <lineage>
        <taxon>Eukaryota</taxon>
        <taxon>Viridiplantae</taxon>
        <taxon>Streptophyta</taxon>
        <taxon>Embryophyta</taxon>
        <taxon>Tracheophyta</taxon>
        <taxon>Spermatophyta</taxon>
        <taxon>Magnoliopsida</taxon>
        <taxon>eudicotyledons</taxon>
        <taxon>Gunneridae</taxon>
        <taxon>Pentapetalae</taxon>
        <taxon>rosids</taxon>
        <taxon>fabids</taxon>
        <taxon>Malpighiales</taxon>
        <taxon>Salicaceae</taxon>
        <taxon>Saliceae</taxon>
        <taxon>Populus</taxon>
    </lineage>
</organism>
<keyword evidence="4 5" id="KW-0408">Iron</keyword>
<dbReference type="GO" id="GO:0016491">
    <property type="term" value="F:oxidoreductase activity"/>
    <property type="evidence" value="ECO:0007669"/>
    <property type="project" value="UniProtKB-KW"/>
</dbReference>
<protein>
    <recommendedName>
        <fullName evidence="6">Fe2OG dioxygenase domain-containing protein</fullName>
    </recommendedName>
</protein>
<evidence type="ECO:0000256" key="1">
    <source>
        <dbReference type="ARBA" id="ARBA00008056"/>
    </source>
</evidence>
<dbReference type="EMBL" id="JACEGQ020000001">
    <property type="protein sequence ID" value="KAH8518155.1"/>
    <property type="molecule type" value="Genomic_DNA"/>
</dbReference>
<dbReference type="Gene3D" id="2.60.120.330">
    <property type="entry name" value="B-lactam Antibiotic, Isopenicillin N Synthase, Chain"/>
    <property type="match status" value="1"/>
</dbReference>
<dbReference type="SUPFAM" id="SSF51197">
    <property type="entry name" value="Clavaminate synthase-like"/>
    <property type="match status" value="1"/>
</dbReference>
<reference evidence="7" key="1">
    <citation type="journal article" date="2021" name="J. Hered.">
        <title>Genome Assembly of Salicaceae Populus deltoides (Eastern Cottonwood) I-69 Based on Nanopore Sequencing and Hi-C Technologies.</title>
        <authorList>
            <person name="Bai S."/>
            <person name="Wu H."/>
            <person name="Zhang J."/>
            <person name="Pan Z."/>
            <person name="Zhao W."/>
            <person name="Li Z."/>
            <person name="Tong C."/>
        </authorList>
    </citation>
    <scope>NUCLEOTIDE SEQUENCE</scope>
    <source>
        <tissue evidence="7">Leaf</tissue>
    </source>
</reference>
<dbReference type="GO" id="GO:0046872">
    <property type="term" value="F:metal ion binding"/>
    <property type="evidence" value="ECO:0007669"/>
    <property type="project" value="UniProtKB-KW"/>
</dbReference>
<accession>A0A8T2ZLB8</accession>
<gene>
    <name evidence="7" type="ORF">H0E87_000110</name>
</gene>
<evidence type="ECO:0000313" key="8">
    <source>
        <dbReference type="Proteomes" id="UP000807159"/>
    </source>
</evidence>